<dbReference type="Proteomes" id="UP000671914">
    <property type="component" value="Chromosome"/>
</dbReference>
<dbReference type="KEGG" id="aarc:G127AT_07850"/>
<protein>
    <recommendedName>
        <fullName evidence="3">AbiEi antitoxin C-terminal domain-containing protein</fullName>
    </recommendedName>
</protein>
<dbReference type="EMBL" id="CP071696">
    <property type="protein sequence ID" value="QTX03303.1"/>
    <property type="molecule type" value="Genomic_DNA"/>
</dbReference>
<reference evidence="1" key="1">
    <citation type="submission" date="2021-03" db="EMBL/GenBank/DDBJ databases">
        <title>Agromyces archimandritus sp. nov., isolated from the cockroach Archimandrita tessellata.</title>
        <authorList>
            <person name="Guzman J."/>
            <person name="Ortuzar M."/>
            <person name="Poehlein A."/>
            <person name="Daniel R."/>
            <person name="Trujillo M."/>
            <person name="Vilcinskas A."/>
        </authorList>
    </citation>
    <scope>NUCLEOTIDE SEQUENCE</scope>
    <source>
        <strain evidence="1">G127AT</strain>
    </source>
</reference>
<evidence type="ECO:0000313" key="1">
    <source>
        <dbReference type="EMBL" id="QTX03303.1"/>
    </source>
</evidence>
<organism evidence="1 2">
    <name type="scientific">Agromyces archimandritae</name>
    <dbReference type="NCBI Taxonomy" id="2781962"/>
    <lineage>
        <taxon>Bacteria</taxon>
        <taxon>Bacillati</taxon>
        <taxon>Actinomycetota</taxon>
        <taxon>Actinomycetes</taxon>
        <taxon>Micrococcales</taxon>
        <taxon>Microbacteriaceae</taxon>
        <taxon>Agromyces</taxon>
    </lineage>
</organism>
<proteinExistence type="predicted"/>
<gene>
    <name evidence="1" type="ORF">G127AT_07850</name>
</gene>
<evidence type="ECO:0000313" key="2">
    <source>
        <dbReference type="Proteomes" id="UP000671914"/>
    </source>
</evidence>
<accession>A0A975FIV9</accession>
<name>A0A975FIV9_9MICO</name>
<keyword evidence="2" id="KW-1185">Reference proteome</keyword>
<dbReference type="AlphaFoldDB" id="A0A975FIV9"/>
<evidence type="ECO:0008006" key="3">
    <source>
        <dbReference type="Google" id="ProtNLM"/>
    </source>
</evidence>
<sequence>MADDRRRALAEISAVVGTRRDRVVLSRESAAIVWGLPRFGPRPDRVELADAVGTLPHNRGGIRWCRTPFDPTEVVEIHGFLVTGLVQTLVDLACTRPFLSAVVALDAGIADAVRSDAGLEAPGADKEFLLQRLDEHGRRRGSPAARVAIGFADGASESVGESLSRGRMHQLGFPAPTLQREFVRVDGLGVDRADFDWEEYGVFGEFDGETKYLDEAMRGGRTIERVLLAEKQRADRIRLGYGRRDARWGWETARAPERLFGTLRAAGLPLVSRAA</sequence>
<dbReference type="RefSeq" id="WP_210895748.1">
    <property type="nucleotide sequence ID" value="NZ_CP071696.1"/>
</dbReference>